<organism evidence="2 3">
    <name type="scientific">Mucuna pruriens</name>
    <name type="common">Velvet bean</name>
    <name type="synonym">Dolichos pruriens</name>
    <dbReference type="NCBI Taxonomy" id="157652"/>
    <lineage>
        <taxon>Eukaryota</taxon>
        <taxon>Viridiplantae</taxon>
        <taxon>Streptophyta</taxon>
        <taxon>Embryophyta</taxon>
        <taxon>Tracheophyta</taxon>
        <taxon>Spermatophyta</taxon>
        <taxon>Magnoliopsida</taxon>
        <taxon>eudicotyledons</taxon>
        <taxon>Gunneridae</taxon>
        <taxon>Pentapetalae</taxon>
        <taxon>rosids</taxon>
        <taxon>fabids</taxon>
        <taxon>Fabales</taxon>
        <taxon>Fabaceae</taxon>
        <taxon>Papilionoideae</taxon>
        <taxon>50 kb inversion clade</taxon>
        <taxon>NPAAA clade</taxon>
        <taxon>indigoferoid/millettioid clade</taxon>
        <taxon>Phaseoleae</taxon>
        <taxon>Mucuna</taxon>
    </lineage>
</organism>
<proteinExistence type="predicted"/>
<accession>A0A371HY96</accession>
<feature type="region of interest" description="Disordered" evidence="1">
    <location>
        <begin position="98"/>
        <end position="158"/>
    </location>
</feature>
<evidence type="ECO:0000313" key="3">
    <source>
        <dbReference type="Proteomes" id="UP000257109"/>
    </source>
</evidence>
<dbReference type="EMBL" id="QJKJ01001399">
    <property type="protein sequence ID" value="RDY07776.1"/>
    <property type="molecule type" value="Genomic_DNA"/>
</dbReference>
<comment type="caution">
    <text evidence="2">The sequence shown here is derived from an EMBL/GenBank/DDBJ whole genome shotgun (WGS) entry which is preliminary data.</text>
</comment>
<protein>
    <submittedName>
        <fullName evidence="2">Uncharacterized protein</fullName>
    </submittedName>
</protein>
<feature type="compositionally biased region" description="Polar residues" evidence="1">
    <location>
        <begin position="137"/>
        <end position="158"/>
    </location>
</feature>
<keyword evidence="3" id="KW-1185">Reference proteome</keyword>
<feature type="non-terminal residue" evidence="2">
    <location>
        <position position="1"/>
    </location>
</feature>
<dbReference type="AlphaFoldDB" id="A0A371HY96"/>
<name>A0A371HY96_MUCPR</name>
<evidence type="ECO:0000256" key="1">
    <source>
        <dbReference type="SAM" id="MobiDB-lite"/>
    </source>
</evidence>
<dbReference type="Proteomes" id="UP000257109">
    <property type="component" value="Unassembled WGS sequence"/>
</dbReference>
<evidence type="ECO:0000313" key="2">
    <source>
        <dbReference type="EMBL" id="RDY07776.1"/>
    </source>
</evidence>
<sequence>MTRTKEDIQQDKEAKDTQALRGPMTRGMLKTLQEEVLQKIGMLKSLKASSLRPSLALYSLWACSHKRTTLCPTCSKENLLVTPSWVTFLSNCHGLPKTKLCKPTPSRPGVADSRDRSHSRRSRNRPGSNDIDREMKSSQQKLEPSQIEGSPLQTRCRL</sequence>
<reference evidence="2" key="1">
    <citation type="submission" date="2018-05" db="EMBL/GenBank/DDBJ databases">
        <title>Draft genome of Mucuna pruriens seed.</title>
        <authorList>
            <person name="Nnadi N.E."/>
            <person name="Vos R."/>
            <person name="Hasami M.H."/>
            <person name="Devisetty U.K."/>
            <person name="Aguiy J.C."/>
        </authorList>
    </citation>
    <scope>NUCLEOTIDE SEQUENCE [LARGE SCALE GENOMIC DNA]</scope>
    <source>
        <strain evidence="2">JCA_2017</strain>
    </source>
</reference>
<gene>
    <name evidence="2" type="ORF">CR513_08057</name>
</gene>